<proteinExistence type="inferred from homology"/>
<organism evidence="3 4">
    <name type="scientific">Bowmanella dokdonensis</name>
    <dbReference type="NCBI Taxonomy" id="751969"/>
    <lineage>
        <taxon>Bacteria</taxon>
        <taxon>Pseudomonadati</taxon>
        <taxon>Pseudomonadota</taxon>
        <taxon>Gammaproteobacteria</taxon>
        <taxon>Alteromonadales</taxon>
        <taxon>Alteromonadaceae</taxon>
        <taxon>Bowmanella</taxon>
    </lineage>
</organism>
<comment type="similarity">
    <text evidence="1">Belongs to the YciI family.</text>
</comment>
<dbReference type="Pfam" id="PF03795">
    <property type="entry name" value="YCII"/>
    <property type="match status" value="1"/>
</dbReference>
<evidence type="ECO:0000256" key="1">
    <source>
        <dbReference type="ARBA" id="ARBA00007689"/>
    </source>
</evidence>
<evidence type="ECO:0000313" key="4">
    <source>
        <dbReference type="Proteomes" id="UP000664654"/>
    </source>
</evidence>
<reference evidence="3" key="1">
    <citation type="submission" date="2021-03" db="EMBL/GenBank/DDBJ databases">
        <title>novel species isolated from a fishpond in China.</title>
        <authorList>
            <person name="Lu H."/>
            <person name="Cai Z."/>
        </authorList>
    </citation>
    <scope>NUCLEOTIDE SEQUENCE</scope>
    <source>
        <strain evidence="3">JCM 30855</strain>
    </source>
</reference>
<dbReference type="InterPro" id="IPR005545">
    <property type="entry name" value="YCII"/>
</dbReference>
<dbReference type="InterPro" id="IPR051807">
    <property type="entry name" value="Sec-metab_biosynth-assoc"/>
</dbReference>
<accession>A0A939ISR7</accession>
<dbReference type="SUPFAM" id="SSF54909">
    <property type="entry name" value="Dimeric alpha+beta barrel"/>
    <property type="match status" value="1"/>
</dbReference>
<dbReference type="NCBIfam" id="NF009508">
    <property type="entry name" value="PRK12866.1"/>
    <property type="match status" value="1"/>
</dbReference>
<dbReference type="Gene3D" id="3.30.70.1060">
    <property type="entry name" value="Dimeric alpha+beta barrel"/>
    <property type="match status" value="1"/>
</dbReference>
<sequence length="99" mass="10999">MYYLLTYQVVDNYLERRATYRADHIALAKAATERGELLAGGATAEPVDKALLLFKGDSPEVAEAFAHQDPYVVNGLVKSWQVQPWHIVIGAGLEPVRFP</sequence>
<protein>
    <submittedName>
        <fullName evidence="3">YciI family protein</fullName>
    </submittedName>
</protein>
<dbReference type="RefSeq" id="WP_206575122.1">
    <property type="nucleotide sequence ID" value="NZ_JAFKCV010000012.1"/>
</dbReference>
<evidence type="ECO:0000259" key="2">
    <source>
        <dbReference type="Pfam" id="PF03795"/>
    </source>
</evidence>
<dbReference type="Proteomes" id="UP000664654">
    <property type="component" value="Unassembled WGS sequence"/>
</dbReference>
<name>A0A939ISR7_9ALTE</name>
<feature type="domain" description="YCII-related" evidence="2">
    <location>
        <begin position="1"/>
        <end position="85"/>
    </location>
</feature>
<dbReference type="InterPro" id="IPR011008">
    <property type="entry name" value="Dimeric_a/b-barrel"/>
</dbReference>
<evidence type="ECO:0000313" key="3">
    <source>
        <dbReference type="EMBL" id="MBN7827012.1"/>
    </source>
</evidence>
<keyword evidence="4" id="KW-1185">Reference proteome</keyword>
<dbReference type="PANTHER" id="PTHR33606">
    <property type="entry name" value="PROTEIN YCII"/>
    <property type="match status" value="1"/>
</dbReference>
<dbReference type="PANTHER" id="PTHR33606:SF3">
    <property type="entry name" value="PROTEIN YCII"/>
    <property type="match status" value="1"/>
</dbReference>
<gene>
    <name evidence="3" type="ORF">J0A66_17395</name>
</gene>
<dbReference type="AlphaFoldDB" id="A0A939ISR7"/>
<comment type="caution">
    <text evidence="3">The sequence shown here is derived from an EMBL/GenBank/DDBJ whole genome shotgun (WGS) entry which is preliminary data.</text>
</comment>
<dbReference type="EMBL" id="JAFKCV010000012">
    <property type="protein sequence ID" value="MBN7827012.1"/>
    <property type="molecule type" value="Genomic_DNA"/>
</dbReference>